<name>A0A2P8FLA3_9BACT</name>
<dbReference type="InterPro" id="IPR011935">
    <property type="entry name" value="CHP02231"/>
</dbReference>
<feature type="signal peptide" evidence="1">
    <location>
        <begin position="1"/>
        <end position="20"/>
    </location>
</feature>
<keyword evidence="1" id="KW-0732">Signal</keyword>
<proteinExistence type="predicted"/>
<dbReference type="EMBL" id="PYAS01000020">
    <property type="protein sequence ID" value="PSL22489.1"/>
    <property type="molecule type" value="Genomic_DNA"/>
</dbReference>
<dbReference type="PANTHER" id="PTHR31005">
    <property type="entry name" value="DUF4139 DOMAIN-CONTAINING PROTEIN"/>
    <property type="match status" value="1"/>
</dbReference>
<dbReference type="OrthoDB" id="634585at2"/>
<dbReference type="InterPro" id="IPR025554">
    <property type="entry name" value="DUF4140"/>
</dbReference>
<dbReference type="Pfam" id="PF13600">
    <property type="entry name" value="DUF4140"/>
    <property type="match status" value="1"/>
</dbReference>
<gene>
    <name evidence="3" type="ORF">CLV60_12033</name>
</gene>
<feature type="domain" description="DUF4140" evidence="2">
    <location>
        <begin position="33"/>
        <end position="131"/>
    </location>
</feature>
<protein>
    <submittedName>
        <fullName evidence="3">Uncharacterized protein DUF4140</fullName>
    </submittedName>
</protein>
<dbReference type="AlphaFoldDB" id="A0A2P8FLA3"/>
<evidence type="ECO:0000313" key="3">
    <source>
        <dbReference type="EMBL" id="PSL22489.1"/>
    </source>
</evidence>
<evidence type="ECO:0000313" key="4">
    <source>
        <dbReference type="Proteomes" id="UP000241964"/>
    </source>
</evidence>
<keyword evidence="4" id="KW-1185">Reference proteome</keyword>
<evidence type="ECO:0000259" key="2">
    <source>
        <dbReference type="Pfam" id="PF13600"/>
    </source>
</evidence>
<feature type="chain" id="PRO_5015104281" evidence="1">
    <location>
        <begin position="21"/>
        <end position="181"/>
    </location>
</feature>
<dbReference type="PANTHER" id="PTHR31005:SF8">
    <property type="entry name" value="DUF4139 DOMAIN-CONTAINING PROTEIN"/>
    <property type="match status" value="1"/>
</dbReference>
<dbReference type="RefSeq" id="WP_106599147.1">
    <property type="nucleotide sequence ID" value="NZ_PYAS01000020.1"/>
</dbReference>
<organism evidence="3 4">
    <name type="scientific">Dyadobacter jiangsuensis</name>
    <dbReference type="NCBI Taxonomy" id="1591085"/>
    <lineage>
        <taxon>Bacteria</taxon>
        <taxon>Pseudomonadati</taxon>
        <taxon>Bacteroidota</taxon>
        <taxon>Cytophagia</taxon>
        <taxon>Cytophagales</taxon>
        <taxon>Spirosomataceae</taxon>
        <taxon>Dyadobacter</taxon>
    </lineage>
</organism>
<accession>A0A2P8FLA3</accession>
<reference evidence="3 4" key="1">
    <citation type="submission" date="2018-03" db="EMBL/GenBank/DDBJ databases">
        <title>Genomic Encyclopedia of Archaeal and Bacterial Type Strains, Phase II (KMG-II): from individual species to whole genera.</title>
        <authorList>
            <person name="Goeker M."/>
        </authorList>
    </citation>
    <scope>NUCLEOTIDE SEQUENCE [LARGE SCALE GENOMIC DNA]</scope>
    <source>
        <strain evidence="3 4">DSM 29057</strain>
    </source>
</reference>
<sequence>MRISSACIVLATFLSFQALAQKTQVVNSSIRQVTMYRNGAEVTRDIAVALDEGMHELVFKGLSGSLDKESIRLSGLADLTVLSVLPKMNYNQEGEKSKTMKQLEARSEAFKEKLAFERGMEQIYKQEEEMLIKNQQLGGDKVAVKTLELKEAIEFQRKRLIEVLQKKLPTISKSGTIASKP</sequence>
<comment type="caution">
    <text evidence="3">The sequence shown here is derived from an EMBL/GenBank/DDBJ whole genome shotgun (WGS) entry which is preliminary data.</text>
</comment>
<dbReference type="Proteomes" id="UP000241964">
    <property type="component" value="Unassembled WGS sequence"/>
</dbReference>
<evidence type="ECO:0000256" key="1">
    <source>
        <dbReference type="SAM" id="SignalP"/>
    </source>
</evidence>